<name>A0AAN7VBX9_9COLE</name>
<accession>A0AAN7VBX9</accession>
<dbReference type="Proteomes" id="UP001329430">
    <property type="component" value="Chromosome 5"/>
</dbReference>
<dbReference type="PANTHER" id="PTHR14237">
    <property type="entry name" value="MOLYBDOPTERIN COFACTOR SULFURASE MOSC"/>
    <property type="match status" value="1"/>
</dbReference>
<dbReference type="InterPro" id="IPR005302">
    <property type="entry name" value="MoCF_Sase_C"/>
</dbReference>
<dbReference type="InterPro" id="IPR011037">
    <property type="entry name" value="Pyrv_Knase-like_insert_dom_sf"/>
</dbReference>
<reference evidence="3 4" key="1">
    <citation type="journal article" date="2024" name="Insects">
        <title>An Improved Chromosome-Level Genome Assembly of the Firefly Pyrocoelia pectoralis.</title>
        <authorList>
            <person name="Fu X."/>
            <person name="Meyer-Rochow V.B."/>
            <person name="Ballantyne L."/>
            <person name="Zhu X."/>
        </authorList>
    </citation>
    <scope>NUCLEOTIDE SEQUENCE [LARGE SCALE GENOMIC DNA]</scope>
    <source>
        <strain evidence="3">XCY_ONT2</strain>
    </source>
</reference>
<proteinExistence type="predicted"/>
<dbReference type="AlphaFoldDB" id="A0AAN7VBX9"/>
<dbReference type="Pfam" id="PF03476">
    <property type="entry name" value="MOSC_N"/>
    <property type="match status" value="1"/>
</dbReference>
<dbReference type="InterPro" id="IPR005303">
    <property type="entry name" value="MOCOS_middle"/>
</dbReference>
<evidence type="ECO:0000256" key="1">
    <source>
        <dbReference type="SAM" id="Phobius"/>
    </source>
</evidence>
<feature type="transmembrane region" description="Helical" evidence="1">
    <location>
        <begin position="12"/>
        <end position="30"/>
    </location>
</feature>
<dbReference type="SUPFAM" id="SSF141673">
    <property type="entry name" value="MOSC N-terminal domain-like"/>
    <property type="match status" value="1"/>
</dbReference>
<dbReference type="Pfam" id="PF03473">
    <property type="entry name" value="MOSC"/>
    <property type="match status" value="1"/>
</dbReference>
<dbReference type="GO" id="GO:0003824">
    <property type="term" value="F:catalytic activity"/>
    <property type="evidence" value="ECO:0007669"/>
    <property type="project" value="InterPro"/>
</dbReference>
<feature type="domain" description="MOSC" evidence="2">
    <location>
        <begin position="189"/>
        <end position="345"/>
    </location>
</feature>
<keyword evidence="1" id="KW-0472">Membrane</keyword>
<dbReference type="SUPFAM" id="SSF50800">
    <property type="entry name" value="PK beta-barrel domain-like"/>
    <property type="match status" value="1"/>
</dbReference>
<evidence type="ECO:0000259" key="2">
    <source>
        <dbReference type="PROSITE" id="PS51340"/>
    </source>
</evidence>
<comment type="caution">
    <text evidence="3">The sequence shown here is derived from an EMBL/GenBank/DDBJ whole genome shotgun (WGS) entry which is preliminary data.</text>
</comment>
<dbReference type="PANTHER" id="PTHR14237:SF19">
    <property type="entry name" value="MITOCHONDRIAL AMIDOXIME REDUCING COMPONENT 1"/>
    <property type="match status" value="1"/>
</dbReference>
<organism evidence="3 4">
    <name type="scientific">Pyrocoelia pectoralis</name>
    <dbReference type="NCBI Taxonomy" id="417401"/>
    <lineage>
        <taxon>Eukaryota</taxon>
        <taxon>Metazoa</taxon>
        <taxon>Ecdysozoa</taxon>
        <taxon>Arthropoda</taxon>
        <taxon>Hexapoda</taxon>
        <taxon>Insecta</taxon>
        <taxon>Pterygota</taxon>
        <taxon>Neoptera</taxon>
        <taxon>Endopterygota</taxon>
        <taxon>Coleoptera</taxon>
        <taxon>Polyphaga</taxon>
        <taxon>Elateriformia</taxon>
        <taxon>Elateroidea</taxon>
        <taxon>Lampyridae</taxon>
        <taxon>Lampyrinae</taxon>
        <taxon>Pyrocoelia</taxon>
    </lineage>
</organism>
<dbReference type="EMBL" id="JAVRBK010000005">
    <property type="protein sequence ID" value="KAK5644008.1"/>
    <property type="molecule type" value="Genomic_DNA"/>
</dbReference>
<keyword evidence="4" id="KW-1185">Reference proteome</keyword>
<keyword evidence="1" id="KW-0812">Transmembrane</keyword>
<dbReference type="GO" id="GO:0030151">
    <property type="term" value="F:molybdenum ion binding"/>
    <property type="evidence" value="ECO:0007669"/>
    <property type="project" value="InterPro"/>
</dbReference>
<evidence type="ECO:0000313" key="4">
    <source>
        <dbReference type="Proteomes" id="UP001329430"/>
    </source>
</evidence>
<dbReference type="PROSITE" id="PS51340">
    <property type="entry name" value="MOSC"/>
    <property type="match status" value="1"/>
</dbReference>
<protein>
    <recommendedName>
        <fullName evidence="2">MOSC domain-containing protein</fullName>
    </recommendedName>
</protein>
<sequence length="346" mass="39280">MYPISKMVALEVALSAATIAIISALAMRWYQKRKKQRPPTTWEPVGVVKHLYIYPFKSGKPIELQTALCTEYGVKTSEAPNLHQFRDRSFVVYNEHDEQFQTARTIPQLVLIEIDAVDENRIRLTAPNMPILTFKVPNSVENRTVTVKQHFNEKISTIDCGDEAATWISQYGSKDGTGLRIAYHEAKQRRNLNATHKKYFKLYPRLSNEATGLHSDFSSYLLVNESSVNDLQDKAPEANIVPLNFRPNILIEGAPAFSEDDWEWVKIGDVVLYLVKWCTRCVLTTVNPSTGIKSELNEPLRTLRTYRMLKDVKKISLDGTSPLMGINMGYHSGERINVGDVVYVGK</sequence>
<gene>
    <name evidence="3" type="ORF">RI129_007853</name>
</gene>
<dbReference type="GO" id="GO:0030170">
    <property type="term" value="F:pyridoxal phosphate binding"/>
    <property type="evidence" value="ECO:0007669"/>
    <property type="project" value="InterPro"/>
</dbReference>
<keyword evidence="1" id="KW-1133">Transmembrane helix</keyword>
<evidence type="ECO:0000313" key="3">
    <source>
        <dbReference type="EMBL" id="KAK5644008.1"/>
    </source>
</evidence>